<evidence type="ECO:0000256" key="1">
    <source>
        <dbReference type="ARBA" id="ARBA00008779"/>
    </source>
</evidence>
<dbReference type="PANTHER" id="PTHR42693">
    <property type="entry name" value="ARYLSULFATASE FAMILY MEMBER"/>
    <property type="match status" value="1"/>
</dbReference>
<evidence type="ECO:0000256" key="2">
    <source>
        <dbReference type="ARBA" id="ARBA00022723"/>
    </source>
</evidence>
<keyword evidence="2" id="KW-0479">Metal-binding</keyword>
<dbReference type="SUPFAM" id="SSF53649">
    <property type="entry name" value="Alkaline phosphatase-like"/>
    <property type="match status" value="1"/>
</dbReference>
<keyword evidence="3" id="KW-0378">Hydrolase</keyword>
<dbReference type="InterPro" id="IPR050738">
    <property type="entry name" value="Sulfatase"/>
</dbReference>
<evidence type="ECO:0000313" key="7">
    <source>
        <dbReference type="EMBL" id="KIU27658.1"/>
    </source>
</evidence>
<protein>
    <submittedName>
        <fullName evidence="7">Arylsulfatase</fullName>
    </submittedName>
</protein>
<gene>
    <name evidence="7" type="ORF">SR41_10025</name>
</gene>
<evidence type="ECO:0000256" key="5">
    <source>
        <dbReference type="SAM" id="SignalP"/>
    </source>
</evidence>
<dbReference type="Gene3D" id="3.30.1120.10">
    <property type="match status" value="1"/>
</dbReference>
<feature type="domain" description="Sulfatase N-terminal" evidence="6">
    <location>
        <begin position="45"/>
        <end position="449"/>
    </location>
</feature>
<proteinExistence type="inferred from homology"/>
<dbReference type="GO" id="GO:0004065">
    <property type="term" value="F:arylsulfatase activity"/>
    <property type="evidence" value="ECO:0007669"/>
    <property type="project" value="TreeGrafter"/>
</dbReference>
<accession>A0A0D1K2B4</accession>
<evidence type="ECO:0000313" key="8">
    <source>
        <dbReference type="Proteomes" id="UP000033203"/>
    </source>
</evidence>
<dbReference type="GO" id="GO:0046872">
    <property type="term" value="F:metal ion binding"/>
    <property type="evidence" value="ECO:0007669"/>
    <property type="project" value="UniProtKB-KW"/>
</dbReference>
<dbReference type="AlphaFoldDB" id="A0A0D1K2B4"/>
<keyword evidence="4" id="KW-0106">Calcium</keyword>
<dbReference type="CDD" id="cd16025">
    <property type="entry name" value="PAS_like"/>
    <property type="match status" value="1"/>
</dbReference>
<dbReference type="Pfam" id="PF00884">
    <property type="entry name" value="Sulfatase"/>
    <property type="match status" value="1"/>
</dbReference>
<reference evidence="7 8" key="1">
    <citation type="submission" date="2015-01" db="EMBL/GenBank/DDBJ databases">
        <title>Genome of Sphingomonas taxi strain 30a.</title>
        <authorList>
            <person name="Eevers N."/>
            <person name="Van Hamme J."/>
            <person name="Bottos E."/>
            <person name="Weyens N."/>
            <person name="Vangronsveld J."/>
        </authorList>
    </citation>
    <scope>NUCLEOTIDE SEQUENCE [LARGE SCALE GENOMIC DNA]</scope>
    <source>
        <strain evidence="7 8">30a</strain>
    </source>
</reference>
<dbReference type="Gene3D" id="3.40.720.10">
    <property type="entry name" value="Alkaline Phosphatase, subunit A"/>
    <property type="match status" value="1"/>
</dbReference>
<dbReference type="PROSITE" id="PS00149">
    <property type="entry name" value="SULFATASE_2"/>
    <property type="match status" value="1"/>
</dbReference>
<dbReference type="Proteomes" id="UP000033203">
    <property type="component" value="Unassembled WGS sequence"/>
</dbReference>
<dbReference type="InterPro" id="IPR017850">
    <property type="entry name" value="Alkaline_phosphatase_core_sf"/>
</dbReference>
<dbReference type="PATRIC" id="fig|1549858.7.peg.1035"/>
<dbReference type="PANTHER" id="PTHR42693:SF33">
    <property type="entry name" value="ARYLSULFATASE"/>
    <property type="match status" value="1"/>
</dbReference>
<feature type="chain" id="PRO_5002231877" evidence="5">
    <location>
        <begin position="24"/>
        <end position="561"/>
    </location>
</feature>
<evidence type="ECO:0000256" key="3">
    <source>
        <dbReference type="ARBA" id="ARBA00022801"/>
    </source>
</evidence>
<dbReference type="InterPro" id="IPR000917">
    <property type="entry name" value="Sulfatase_N"/>
</dbReference>
<evidence type="ECO:0000259" key="6">
    <source>
        <dbReference type="Pfam" id="PF00884"/>
    </source>
</evidence>
<feature type="signal peptide" evidence="5">
    <location>
        <begin position="1"/>
        <end position="23"/>
    </location>
</feature>
<keyword evidence="5" id="KW-0732">Signal</keyword>
<sequence>MRTTALTVALLATALTAAVSLTAATGGHPQNARPAPDPAKAATKPNILIIVADDLGYSDLGAFGGEIRTPHLDALAARGLKLTGFHSAPTCSPTRSMLLSGTDNHLAGLGNMAEMLTPNQVGKPGYEGHLPDDIVTLADRLHDLGYATLMAGKWHLGTRAQDSPARHGFDQSFDLAQGGGNHYGLDLAKDGKPGTTYWENGRQLASLPAGFYSSDTYATKLIEQLGRADRAKPFFAYLTFTAPHWPLQAPDEDVARYRGRYDEGFEVLRARRLARLKALGLVAANVTPHDIVLPPGRRWADLSAPERKEQARLMEIYAAMIDRMDQNVGRVIAHLKATGQYDNTIILFTADNGAEGIDIARSELPEFRARVARADNRFDNLGKPTSYAGYGPGWAQAATAPSWLYKGYTTEGGTRVAAFIDWPGARRHGVGTTYGTVMDVVPTLVEAAGGEWRGTRYAGRAVQPVRGASWRPYLNGTAERVHAPNEAIGSELFGRRAIRQGDWKAVNLGDAWRLFNIADDPGETNDLATREPARLKTLGAAWDAYGKDTGVIMPSEPTRYP</sequence>
<dbReference type="EMBL" id="JXTP01000041">
    <property type="protein sequence ID" value="KIU27658.1"/>
    <property type="molecule type" value="Genomic_DNA"/>
</dbReference>
<comment type="similarity">
    <text evidence="1">Belongs to the sulfatase family.</text>
</comment>
<name>A0A0D1K2B4_9SPHN</name>
<comment type="caution">
    <text evidence="7">The sequence shown here is derived from an EMBL/GenBank/DDBJ whole genome shotgun (WGS) entry which is preliminary data.</text>
</comment>
<organism evidence="7 8">
    <name type="scientific">Sphingomonas melonis</name>
    <dbReference type="NCBI Taxonomy" id="152682"/>
    <lineage>
        <taxon>Bacteria</taxon>
        <taxon>Pseudomonadati</taxon>
        <taxon>Pseudomonadota</taxon>
        <taxon>Alphaproteobacteria</taxon>
        <taxon>Sphingomonadales</taxon>
        <taxon>Sphingomonadaceae</taxon>
        <taxon>Sphingomonas</taxon>
    </lineage>
</organism>
<evidence type="ECO:0000256" key="4">
    <source>
        <dbReference type="ARBA" id="ARBA00022837"/>
    </source>
</evidence>
<dbReference type="InterPro" id="IPR024607">
    <property type="entry name" value="Sulfatase_CS"/>
</dbReference>